<comment type="caution">
    <text evidence="3">The sequence shown here is derived from an EMBL/GenBank/DDBJ whole genome shotgun (WGS) entry which is preliminary data.</text>
</comment>
<dbReference type="Gene3D" id="1.10.510.10">
    <property type="entry name" value="Transferase(Phosphotransferase) domain 1"/>
    <property type="match status" value="1"/>
</dbReference>
<dbReference type="SUPFAM" id="SSF56112">
    <property type="entry name" value="Protein kinase-like (PK-like)"/>
    <property type="match status" value="1"/>
</dbReference>
<dbReference type="Pfam" id="PF00069">
    <property type="entry name" value="Pkinase"/>
    <property type="match status" value="1"/>
</dbReference>
<dbReference type="VEuPathDB" id="FungiDB:MFRU_028g00750"/>
<dbReference type="GO" id="GO:0045324">
    <property type="term" value="P:late endosome to vacuole transport"/>
    <property type="evidence" value="ECO:0007669"/>
    <property type="project" value="InterPro"/>
</dbReference>
<name>A0A5M9JP64_MONFR</name>
<keyword evidence="1" id="KW-0853">WD repeat</keyword>
<dbReference type="SMART" id="SM00220">
    <property type="entry name" value="S_TKc"/>
    <property type="match status" value="1"/>
</dbReference>
<dbReference type="GO" id="GO:0006623">
    <property type="term" value="P:protein targeting to vacuole"/>
    <property type="evidence" value="ECO:0007669"/>
    <property type="project" value="TreeGrafter"/>
</dbReference>
<dbReference type="GO" id="GO:0034271">
    <property type="term" value="C:phosphatidylinositol 3-kinase complex, class III, type I"/>
    <property type="evidence" value="ECO:0007669"/>
    <property type="project" value="TreeGrafter"/>
</dbReference>
<protein>
    <recommendedName>
        <fullName evidence="2">Protein kinase domain-containing protein</fullName>
    </recommendedName>
</protein>
<feature type="domain" description="Protein kinase" evidence="2">
    <location>
        <begin position="1"/>
        <end position="274"/>
    </location>
</feature>
<dbReference type="PROSITE" id="PS00108">
    <property type="entry name" value="PROTEIN_KINASE_ST"/>
    <property type="match status" value="1"/>
</dbReference>
<dbReference type="GO" id="GO:0016236">
    <property type="term" value="P:macroautophagy"/>
    <property type="evidence" value="ECO:0007669"/>
    <property type="project" value="InterPro"/>
</dbReference>
<gene>
    <name evidence="3" type="ORF">EYC84_000413</name>
</gene>
<dbReference type="PROSITE" id="PS50011">
    <property type="entry name" value="PROTEIN_KINASE_DOM"/>
    <property type="match status" value="1"/>
</dbReference>
<reference evidence="3 4" key="1">
    <citation type="submission" date="2019-06" db="EMBL/GenBank/DDBJ databases">
        <title>Genome Sequence of the Brown Rot Fungal Pathogen Monilinia fructicola.</title>
        <authorList>
            <person name="De Miccolis Angelini R.M."/>
            <person name="Landi L."/>
            <person name="Abate D."/>
            <person name="Pollastro S."/>
            <person name="Romanazzi G."/>
            <person name="Faretra F."/>
        </authorList>
    </citation>
    <scope>NUCLEOTIDE SEQUENCE [LARGE SCALE GENOMIC DNA]</scope>
    <source>
        <strain evidence="3 4">Mfrc123</strain>
    </source>
</reference>
<keyword evidence="4" id="KW-1185">Reference proteome</keyword>
<dbReference type="InterPro" id="IPR045162">
    <property type="entry name" value="Vps15-like"/>
</dbReference>
<evidence type="ECO:0000313" key="4">
    <source>
        <dbReference type="Proteomes" id="UP000322873"/>
    </source>
</evidence>
<dbReference type="Proteomes" id="UP000322873">
    <property type="component" value="Unassembled WGS sequence"/>
</dbReference>
<dbReference type="GO" id="GO:0005770">
    <property type="term" value="C:late endosome"/>
    <property type="evidence" value="ECO:0007669"/>
    <property type="project" value="TreeGrafter"/>
</dbReference>
<dbReference type="GO" id="GO:0004674">
    <property type="term" value="F:protein serine/threonine kinase activity"/>
    <property type="evidence" value="ECO:0007669"/>
    <property type="project" value="InterPro"/>
</dbReference>
<dbReference type="AlphaFoldDB" id="A0A5M9JP64"/>
<dbReference type="GO" id="GO:0034272">
    <property type="term" value="C:phosphatidylinositol 3-kinase complex, class III, type II"/>
    <property type="evidence" value="ECO:0007669"/>
    <property type="project" value="TreeGrafter"/>
</dbReference>
<dbReference type="PANTHER" id="PTHR17583:SF0">
    <property type="entry name" value="PHOSPHOINOSITIDE 3-KINASE REGULATORY SUBUNIT 4"/>
    <property type="match status" value="1"/>
</dbReference>
<dbReference type="EMBL" id="VICG01000006">
    <property type="protein sequence ID" value="KAA8571051.1"/>
    <property type="molecule type" value="Genomic_DNA"/>
</dbReference>
<dbReference type="InterPro" id="IPR000719">
    <property type="entry name" value="Prot_kinase_dom"/>
</dbReference>
<sequence>MGQGFSLTTLSAGSAGIDIPELSDLVYEKSMGTARFMKSIRARSQDGVVLVKVVVKPYAMDLKKYRKKIIRERKALADVPNALAYQRIAETETNGYVDIEKKWLAFQLLCAVRDCHARDVFHGDIKTENTLVTSWNWLYLSDFSSSFKPTTLPEDNPADFSYYFDTAGRRTCYLAPERFLATGETPDPKAPITWAMDVFSVGCVIAELFLETPIFTLSQLYQYRRGEYDPVDSLLNRITDKDVREMVSHMIQLSPESRYSAEEYLKFWRKKGLP</sequence>
<dbReference type="InterPro" id="IPR011009">
    <property type="entry name" value="Kinase-like_dom_sf"/>
</dbReference>
<dbReference type="PANTHER" id="PTHR17583">
    <property type="entry name" value="PHOSPHOINOSITIDE 3-KINASE REGULATORY SUBUNIT 4"/>
    <property type="match status" value="1"/>
</dbReference>
<evidence type="ECO:0000256" key="1">
    <source>
        <dbReference type="ARBA" id="ARBA00022574"/>
    </source>
</evidence>
<accession>A0A5M9JP64</accession>
<dbReference type="GO" id="GO:0005524">
    <property type="term" value="F:ATP binding"/>
    <property type="evidence" value="ECO:0007669"/>
    <property type="project" value="InterPro"/>
</dbReference>
<evidence type="ECO:0000313" key="3">
    <source>
        <dbReference type="EMBL" id="KAA8571051.1"/>
    </source>
</evidence>
<evidence type="ECO:0000259" key="2">
    <source>
        <dbReference type="PROSITE" id="PS50011"/>
    </source>
</evidence>
<dbReference type="InterPro" id="IPR008271">
    <property type="entry name" value="Ser/Thr_kinase_AS"/>
</dbReference>
<organism evidence="3 4">
    <name type="scientific">Monilinia fructicola</name>
    <name type="common">Brown rot fungus</name>
    <name type="synonym">Ciboria fructicola</name>
    <dbReference type="NCBI Taxonomy" id="38448"/>
    <lineage>
        <taxon>Eukaryota</taxon>
        <taxon>Fungi</taxon>
        <taxon>Dikarya</taxon>
        <taxon>Ascomycota</taxon>
        <taxon>Pezizomycotina</taxon>
        <taxon>Leotiomycetes</taxon>
        <taxon>Helotiales</taxon>
        <taxon>Sclerotiniaceae</taxon>
        <taxon>Monilinia</taxon>
    </lineage>
</organism>
<proteinExistence type="predicted"/>
<dbReference type="GO" id="GO:0071561">
    <property type="term" value="C:nucleus-vacuole junction"/>
    <property type="evidence" value="ECO:0007669"/>
    <property type="project" value="TreeGrafter"/>
</dbReference>